<proteinExistence type="predicted"/>
<dbReference type="GO" id="GO:0008199">
    <property type="term" value="F:ferric iron binding"/>
    <property type="evidence" value="ECO:0007669"/>
    <property type="project" value="InterPro"/>
</dbReference>
<evidence type="ECO:0000256" key="1">
    <source>
        <dbReference type="ARBA" id="ARBA00040044"/>
    </source>
</evidence>
<dbReference type="GO" id="GO:0008198">
    <property type="term" value="F:ferrous iron binding"/>
    <property type="evidence" value="ECO:0007669"/>
    <property type="project" value="TreeGrafter"/>
</dbReference>
<dbReference type="InterPro" id="IPR012347">
    <property type="entry name" value="Ferritin-like"/>
</dbReference>
<evidence type="ECO:0000256" key="4">
    <source>
        <dbReference type="ARBA" id="ARBA00047045"/>
    </source>
</evidence>
<protein>
    <recommendedName>
        <fullName evidence="1">Ferritin light chain</fullName>
    </recommendedName>
</protein>
<dbReference type="GO" id="GO:0044754">
    <property type="term" value="C:autolysosome"/>
    <property type="evidence" value="ECO:0007669"/>
    <property type="project" value="UniProtKB-SubCell"/>
</dbReference>
<evidence type="ECO:0000313" key="5">
    <source>
        <dbReference type="EMBL" id="KAF6346911.1"/>
    </source>
</evidence>
<dbReference type="PANTHER" id="PTHR11431">
    <property type="entry name" value="FERRITIN"/>
    <property type="match status" value="1"/>
</dbReference>
<dbReference type="Gene3D" id="1.20.1260.10">
    <property type="match status" value="1"/>
</dbReference>
<comment type="function">
    <text evidence="3">Stores iron in a soluble, non-toxic, readily available form. Important for iron homeostasis. Iron is taken up in the ferrous form and deposited as ferric hydroxides after oxidation. Also plays a role in delivery of iron to cells. Mediates iron uptake in capsule cells of the developing kidney. Delivery to lysosomes by the cargo receptor NCOA4 for autophagic degradation and release or iron.</text>
</comment>
<name>A0A7J7XB66_PIPKU</name>
<sequence>MKQTQVLPFSQPPATLICLIQSLPSGPPPGPANTPIFCLLFVCFFYLNSFLPNSHELPNSSELFHRGGGIGQPPGQPAVQAPHTYLSLGFYFHQDHVALEGVSHFFPELAEKPEGSEPLLKLHNKHDGHFLFQDVLKPQDEWANLRTPWKPPWPRRGTWTRPFWSCMPWVQPLQALIPVTSWKTTPD</sequence>
<dbReference type="GO" id="GO:0006826">
    <property type="term" value="P:iron ion transport"/>
    <property type="evidence" value="ECO:0007669"/>
    <property type="project" value="InterPro"/>
</dbReference>
<dbReference type="PANTHER" id="PTHR11431:SF47">
    <property type="entry name" value="FERRITIN LIGHT CHAIN"/>
    <property type="match status" value="1"/>
</dbReference>
<dbReference type="GO" id="GO:0006879">
    <property type="term" value="P:intracellular iron ion homeostasis"/>
    <property type="evidence" value="ECO:0007669"/>
    <property type="project" value="InterPro"/>
</dbReference>
<comment type="subcellular location">
    <subcellularLocation>
        <location evidence="2">Autolysosome</location>
    </subcellularLocation>
</comment>
<gene>
    <name evidence="5" type="ORF">mPipKuh1_010645</name>
</gene>
<evidence type="ECO:0000256" key="2">
    <source>
        <dbReference type="ARBA" id="ARBA00044942"/>
    </source>
</evidence>
<organism evidence="5 6">
    <name type="scientific">Pipistrellus kuhlii</name>
    <name type="common">Kuhl's pipistrelle</name>
    <dbReference type="NCBI Taxonomy" id="59472"/>
    <lineage>
        <taxon>Eukaryota</taxon>
        <taxon>Metazoa</taxon>
        <taxon>Chordata</taxon>
        <taxon>Craniata</taxon>
        <taxon>Vertebrata</taxon>
        <taxon>Euteleostomi</taxon>
        <taxon>Mammalia</taxon>
        <taxon>Eutheria</taxon>
        <taxon>Laurasiatheria</taxon>
        <taxon>Chiroptera</taxon>
        <taxon>Yangochiroptera</taxon>
        <taxon>Vespertilionidae</taxon>
        <taxon>Pipistrellus</taxon>
    </lineage>
</organism>
<evidence type="ECO:0000256" key="3">
    <source>
        <dbReference type="ARBA" id="ARBA00045578"/>
    </source>
</evidence>
<dbReference type="Proteomes" id="UP000558488">
    <property type="component" value="Unassembled WGS sequence"/>
</dbReference>
<keyword evidence="6" id="KW-1185">Reference proteome</keyword>
<dbReference type="EMBL" id="JACAGB010000008">
    <property type="protein sequence ID" value="KAF6346911.1"/>
    <property type="molecule type" value="Genomic_DNA"/>
</dbReference>
<dbReference type="InterPro" id="IPR009078">
    <property type="entry name" value="Ferritin-like_SF"/>
</dbReference>
<evidence type="ECO:0000313" key="6">
    <source>
        <dbReference type="Proteomes" id="UP000558488"/>
    </source>
</evidence>
<dbReference type="SUPFAM" id="SSF47240">
    <property type="entry name" value="Ferritin-like"/>
    <property type="match status" value="1"/>
</dbReference>
<comment type="caution">
    <text evidence="5">The sequence shown here is derived from an EMBL/GenBank/DDBJ whole genome shotgun (WGS) entry which is preliminary data.</text>
</comment>
<comment type="subunit">
    <text evidence="4">Oligomer of 24 subunits. There are two types of subunits: L (light) chain and H (heavy) chain. The major chain can be light or heavy, depending on the species and tissue type. The functional molecule forms a roughly spherical shell with a diameter of 12 nm and contains a central cavity into which the insoluble mineral iron core is deposited. Interacts with NCOA4.</text>
</comment>
<dbReference type="InterPro" id="IPR001519">
    <property type="entry name" value="Ferritin"/>
</dbReference>
<dbReference type="AlphaFoldDB" id="A0A7J7XB66"/>
<accession>A0A7J7XB66</accession>
<reference evidence="5 6" key="1">
    <citation type="journal article" date="2020" name="Nature">
        <title>Six reference-quality genomes reveal evolution of bat adaptations.</title>
        <authorList>
            <person name="Jebb D."/>
            <person name="Huang Z."/>
            <person name="Pippel M."/>
            <person name="Hughes G.M."/>
            <person name="Lavrichenko K."/>
            <person name="Devanna P."/>
            <person name="Winkler S."/>
            <person name="Jermiin L.S."/>
            <person name="Skirmuntt E.C."/>
            <person name="Katzourakis A."/>
            <person name="Burkitt-Gray L."/>
            <person name="Ray D.A."/>
            <person name="Sullivan K.A.M."/>
            <person name="Roscito J.G."/>
            <person name="Kirilenko B.M."/>
            <person name="Davalos L.M."/>
            <person name="Corthals A.P."/>
            <person name="Power M.L."/>
            <person name="Jones G."/>
            <person name="Ransome R.D."/>
            <person name="Dechmann D.K.N."/>
            <person name="Locatelli A.G."/>
            <person name="Puechmaille S.J."/>
            <person name="Fedrigo O."/>
            <person name="Jarvis E.D."/>
            <person name="Hiller M."/>
            <person name="Vernes S.C."/>
            <person name="Myers E.W."/>
            <person name="Teeling E.C."/>
        </authorList>
    </citation>
    <scope>NUCLEOTIDE SEQUENCE [LARGE SCALE GENOMIC DNA]</scope>
    <source>
        <strain evidence="5">MPipKuh1</strain>
        <tissue evidence="5">Flight muscle</tissue>
    </source>
</reference>